<evidence type="ECO:0000256" key="2">
    <source>
        <dbReference type="SAM" id="MobiDB-lite"/>
    </source>
</evidence>
<organism evidence="4 5">
    <name type="scientific">Sporothrix brasiliensis 5110</name>
    <dbReference type="NCBI Taxonomy" id="1398154"/>
    <lineage>
        <taxon>Eukaryota</taxon>
        <taxon>Fungi</taxon>
        <taxon>Dikarya</taxon>
        <taxon>Ascomycota</taxon>
        <taxon>Pezizomycotina</taxon>
        <taxon>Sordariomycetes</taxon>
        <taxon>Sordariomycetidae</taxon>
        <taxon>Ophiostomatales</taxon>
        <taxon>Ophiostomataceae</taxon>
        <taxon>Sporothrix</taxon>
    </lineage>
</organism>
<feature type="compositionally biased region" description="Polar residues" evidence="2">
    <location>
        <begin position="649"/>
        <end position="668"/>
    </location>
</feature>
<evidence type="ECO:0000256" key="1">
    <source>
        <dbReference type="ARBA" id="ARBA00022853"/>
    </source>
</evidence>
<dbReference type="InterPro" id="IPR011011">
    <property type="entry name" value="Znf_FYVE_PHD"/>
</dbReference>
<dbReference type="VEuPathDB" id="FungiDB:SPBR_05585"/>
<evidence type="ECO:0000313" key="5">
    <source>
        <dbReference type="Proteomes" id="UP000031575"/>
    </source>
</evidence>
<dbReference type="GO" id="GO:0006325">
    <property type="term" value="P:chromatin organization"/>
    <property type="evidence" value="ECO:0007669"/>
    <property type="project" value="UniProtKB-KW"/>
</dbReference>
<feature type="compositionally biased region" description="Pro residues" evidence="2">
    <location>
        <begin position="18"/>
        <end position="30"/>
    </location>
</feature>
<feature type="compositionally biased region" description="Low complexity" evidence="2">
    <location>
        <begin position="970"/>
        <end position="986"/>
    </location>
</feature>
<dbReference type="PROSITE" id="PS50280">
    <property type="entry name" value="SET"/>
    <property type="match status" value="1"/>
</dbReference>
<feature type="compositionally biased region" description="Polar residues" evidence="2">
    <location>
        <begin position="693"/>
        <end position="711"/>
    </location>
</feature>
<accession>A0A0C2JAQ4</accession>
<dbReference type="PANTHER" id="PTHR46462">
    <property type="entry name" value="UPSET, ISOFORM A"/>
    <property type="match status" value="1"/>
</dbReference>
<comment type="caution">
    <text evidence="4">The sequence shown here is derived from an EMBL/GenBank/DDBJ whole genome shotgun (WGS) entry which is preliminary data.</text>
</comment>
<evidence type="ECO:0000259" key="3">
    <source>
        <dbReference type="PROSITE" id="PS50280"/>
    </source>
</evidence>
<feature type="compositionally biased region" description="Polar residues" evidence="2">
    <location>
        <begin position="553"/>
        <end position="568"/>
    </location>
</feature>
<feature type="compositionally biased region" description="Low complexity" evidence="2">
    <location>
        <begin position="941"/>
        <end position="963"/>
    </location>
</feature>
<evidence type="ECO:0000313" key="4">
    <source>
        <dbReference type="EMBL" id="KIH93972.1"/>
    </source>
</evidence>
<dbReference type="HOGENOM" id="CLU_009510_1_0_1"/>
<feature type="compositionally biased region" description="Polar residues" evidence="2">
    <location>
        <begin position="725"/>
        <end position="737"/>
    </location>
</feature>
<reference evidence="4 5" key="1">
    <citation type="journal article" date="2014" name="BMC Genomics">
        <title>Comparative genomics of the major fungal agents of human and animal Sporotrichosis: Sporothrix schenckii and Sporothrix brasiliensis.</title>
        <authorList>
            <person name="Teixeira M.M."/>
            <person name="de Almeida L.G."/>
            <person name="Kubitschek-Barreira P."/>
            <person name="Alves F.L."/>
            <person name="Kioshima E.S."/>
            <person name="Abadio A.K."/>
            <person name="Fernandes L."/>
            <person name="Derengowski L.S."/>
            <person name="Ferreira K.S."/>
            <person name="Souza R.C."/>
            <person name="Ruiz J.C."/>
            <person name="de Andrade N.C."/>
            <person name="Paes H.C."/>
            <person name="Nicola A.M."/>
            <person name="Albuquerque P."/>
            <person name="Gerber A.L."/>
            <person name="Martins V.P."/>
            <person name="Peconick L.D."/>
            <person name="Neto A.V."/>
            <person name="Chaucanez C.B."/>
            <person name="Silva P.A."/>
            <person name="Cunha O.L."/>
            <person name="de Oliveira F.F."/>
            <person name="dos Santos T.C."/>
            <person name="Barros A.L."/>
            <person name="Soares M.A."/>
            <person name="de Oliveira L.M."/>
            <person name="Marini M.M."/>
            <person name="Villalobos-Duno H."/>
            <person name="Cunha M.M."/>
            <person name="de Hoog S."/>
            <person name="da Silveira J.F."/>
            <person name="Henrissat B."/>
            <person name="Nino-Vega G.A."/>
            <person name="Cisalpino P.S."/>
            <person name="Mora-Montes H.M."/>
            <person name="Almeida S.R."/>
            <person name="Stajich J.E."/>
            <person name="Lopes-Bezerra L.M."/>
            <person name="Vasconcelos A.T."/>
            <person name="Felipe M.S."/>
        </authorList>
    </citation>
    <scope>NUCLEOTIDE SEQUENCE [LARGE SCALE GENOMIC DNA]</scope>
    <source>
        <strain evidence="4 5">5110</strain>
    </source>
</reference>
<dbReference type="GeneID" id="63678769"/>
<dbReference type="SUPFAM" id="SSF82199">
    <property type="entry name" value="SET domain"/>
    <property type="match status" value="1"/>
</dbReference>
<feature type="domain" description="SET" evidence="3">
    <location>
        <begin position="335"/>
        <end position="461"/>
    </location>
</feature>
<feature type="region of interest" description="Disordered" evidence="2">
    <location>
        <begin position="152"/>
        <end position="267"/>
    </location>
</feature>
<dbReference type="EMBL" id="AWTV01000004">
    <property type="protein sequence ID" value="KIH93972.1"/>
    <property type="molecule type" value="Genomic_DNA"/>
</dbReference>
<dbReference type="GO" id="GO:0070210">
    <property type="term" value="C:Rpd3L-Expanded complex"/>
    <property type="evidence" value="ECO:0007669"/>
    <property type="project" value="TreeGrafter"/>
</dbReference>
<feature type="region of interest" description="Disordered" evidence="2">
    <location>
        <begin position="534"/>
        <end position="711"/>
    </location>
</feature>
<dbReference type="InterPro" id="IPR046341">
    <property type="entry name" value="SET_dom_sf"/>
</dbReference>
<dbReference type="InterPro" id="IPR013083">
    <property type="entry name" value="Znf_RING/FYVE/PHD"/>
</dbReference>
<dbReference type="InterPro" id="IPR001214">
    <property type="entry name" value="SET_dom"/>
</dbReference>
<keyword evidence="5" id="KW-1185">Reference proteome</keyword>
<sequence length="986" mass="106313">MTEKHPPPSTQTALSTPSLPPLNPLSPTPLPKEYAPLPTFPSAAASSHPKTPVAANAVTSPTHNAAPVTKAESAAEEEPYTIKCICGFTGDDGNTIYCEICDSWQHIECFYPNNSEEATREEFAHACHECKPRQLNVAHAIEYQKQRLQAANAGAGAGAGAHQKSKRPPSKGHSHSHKKKAKPGDLQINGHTTSASDVARHPGSDGTGQHANQSSKKKSSHKSSQSVGGSHSKRSPSYSAARASLQASHPLSPATTPPDLPDGTEFYGYSSDLHNLCNDQDSAQTVQTNSFASLAVSNATSVWLREPERMLRETGQKFVDIFKPPPYIDALRRPPRVDVKKRALDKDTILHLRYLVTSVAVDKGVPLMELNGQVGFQNDYCSIPSNRYEELSCPLPFVFFHPLLPLYIDTRREGSLARYVRRSCRPNAILDTFLSGGSEYHFWLVSDRPIGVDEQITIPWDLRLPQDVKGRLFRLLGLGDDDQSSHDDSEVEEAEYNNIARWVYLILSRYGGCACELGPECAFARFHRLYGGKAQHARNSHGKKKTSRKTKSHALSPTSTGHATNSRAASEGHPEDFPETDKMSTSSRSKPPSRDMTPAPRQGSFDTLGILTEPTDRDKRKVAMVEDSFRRLEQQQPKKKKRTSDGTERSSVSATGHSGKSRAKSSPAQPGDHHELPNGTANHRYIDAETSRSKSGSPASATSPNLMSVSNGLGFMSLSAAVGGSTYSVSRHTSTGPSAGYRDAETQTDPTEGEWYSEKPPTPRPKRRVISLSRRLLNYRSRARYDEHAVPAVSPKMDVDSPTAPEDKVSVMAQALPSSDGNGDVAMPDAPSSVTRADASTHAIAAKIEPVDGGGSGIDVPIKRSPDLRVQLPKVPSFSDASLSQMNSATTPLTASSIVQSPFAVTSGNPFGSPVVTPSPIKKKMSLSDYTKSRKAAGARPPTTLKPSLSSPDEVKPPIGAENAPPPPTETETATKTPSAPPAASS</sequence>
<dbReference type="Gene3D" id="3.30.40.10">
    <property type="entry name" value="Zinc/RING finger domain, C3HC4 (zinc finger)"/>
    <property type="match status" value="1"/>
</dbReference>
<feature type="compositionally biased region" description="Basic and acidic residues" evidence="2">
    <location>
        <begin position="570"/>
        <end position="582"/>
    </location>
</feature>
<dbReference type="Proteomes" id="UP000031575">
    <property type="component" value="Unassembled WGS sequence"/>
</dbReference>
<dbReference type="RefSeq" id="XP_040621982.1">
    <property type="nucleotide sequence ID" value="XM_040763848.1"/>
</dbReference>
<gene>
    <name evidence="4" type="ORF">SPBR_05585</name>
</gene>
<name>A0A0C2JAQ4_9PEZI</name>
<feature type="compositionally biased region" description="Basic residues" evidence="2">
    <location>
        <begin position="163"/>
        <end position="181"/>
    </location>
</feature>
<dbReference type="Pfam" id="PF00856">
    <property type="entry name" value="SET"/>
    <property type="match status" value="1"/>
</dbReference>
<dbReference type="OrthoDB" id="1928087at2759"/>
<dbReference type="SUPFAM" id="SSF57903">
    <property type="entry name" value="FYVE/PHD zinc finger"/>
    <property type="match status" value="1"/>
</dbReference>
<dbReference type="SMART" id="SM00317">
    <property type="entry name" value="SET"/>
    <property type="match status" value="1"/>
</dbReference>
<keyword evidence="1" id="KW-0156">Chromatin regulator</keyword>
<dbReference type="GO" id="GO:0034967">
    <property type="term" value="C:Set3 complex"/>
    <property type="evidence" value="ECO:0007669"/>
    <property type="project" value="TreeGrafter"/>
</dbReference>
<feature type="region of interest" description="Disordered" evidence="2">
    <location>
        <begin position="1"/>
        <end position="73"/>
    </location>
</feature>
<protein>
    <recommendedName>
        <fullName evidence="3">SET domain-containing protein</fullName>
    </recommendedName>
</protein>
<feature type="compositionally biased region" description="Basic residues" evidence="2">
    <location>
        <begin position="534"/>
        <end position="552"/>
    </location>
</feature>
<feature type="region of interest" description="Disordered" evidence="2">
    <location>
        <begin position="723"/>
        <end position="766"/>
    </location>
</feature>
<dbReference type="GO" id="GO:0006355">
    <property type="term" value="P:regulation of DNA-templated transcription"/>
    <property type="evidence" value="ECO:0007669"/>
    <property type="project" value="TreeGrafter"/>
</dbReference>
<proteinExistence type="predicted"/>
<feature type="region of interest" description="Disordered" evidence="2">
    <location>
        <begin position="906"/>
        <end position="986"/>
    </location>
</feature>
<dbReference type="AlphaFoldDB" id="A0A0C2JAQ4"/>
<dbReference type="Gene3D" id="2.170.270.10">
    <property type="entry name" value="SET domain"/>
    <property type="match status" value="1"/>
</dbReference>
<dbReference type="PANTHER" id="PTHR46462:SF3">
    <property type="entry name" value="UPSET, ISOFORM A"/>
    <property type="match status" value="1"/>
</dbReference>
<feature type="compositionally biased region" description="Basic and acidic residues" evidence="2">
    <location>
        <begin position="614"/>
        <end position="633"/>
    </location>
</feature>